<feature type="domain" description="SWIM-type" evidence="10">
    <location>
        <begin position="62"/>
        <end position="94"/>
    </location>
</feature>
<evidence type="ECO:0000256" key="5">
    <source>
        <dbReference type="ARBA" id="ARBA00022771"/>
    </source>
</evidence>
<keyword evidence="7" id="KW-0206">Cytoskeleton</keyword>
<feature type="compositionally biased region" description="Polar residues" evidence="9">
    <location>
        <begin position="172"/>
        <end position="186"/>
    </location>
</feature>
<keyword evidence="5 8" id="KW-0863">Zinc-finger</keyword>
<evidence type="ECO:0000256" key="1">
    <source>
        <dbReference type="ARBA" id="ARBA00004267"/>
    </source>
</evidence>
<dbReference type="Pfam" id="PF12554">
    <property type="entry name" value="MOZART1"/>
    <property type="match status" value="1"/>
</dbReference>
<feature type="region of interest" description="Disordered" evidence="9">
    <location>
        <begin position="137"/>
        <end position="201"/>
    </location>
</feature>
<evidence type="ECO:0000256" key="6">
    <source>
        <dbReference type="ARBA" id="ARBA00022833"/>
    </source>
</evidence>
<dbReference type="Proteomes" id="UP001206925">
    <property type="component" value="Unassembled WGS sequence"/>
</dbReference>
<dbReference type="InterPro" id="IPR022214">
    <property type="entry name" value="MZT1"/>
</dbReference>
<reference evidence="11" key="1">
    <citation type="submission" date="2022-06" db="EMBL/GenBank/DDBJ databases">
        <title>Uncovering the hologenomic basis of an extraordinary plant invasion.</title>
        <authorList>
            <person name="Bieker V.C."/>
            <person name="Martin M.D."/>
            <person name="Gilbert T."/>
            <person name="Hodgins K."/>
            <person name="Battlay P."/>
            <person name="Petersen B."/>
            <person name="Wilson J."/>
        </authorList>
    </citation>
    <scope>NUCLEOTIDE SEQUENCE</scope>
    <source>
        <strain evidence="11">AA19_3_7</strain>
        <tissue evidence="11">Leaf</tissue>
    </source>
</reference>
<name>A0AAD5BL04_AMBAR</name>
<evidence type="ECO:0000256" key="7">
    <source>
        <dbReference type="ARBA" id="ARBA00023212"/>
    </source>
</evidence>
<evidence type="ECO:0000313" key="11">
    <source>
        <dbReference type="EMBL" id="KAI7725235.1"/>
    </source>
</evidence>
<dbReference type="PANTHER" id="PTHR28520:SF2">
    <property type="entry name" value="MITOTIC-SPINDLE ORGANIZING PROTEIN 1"/>
    <property type="match status" value="1"/>
</dbReference>
<comment type="subcellular location">
    <subcellularLocation>
        <location evidence="1">Cytoplasm</location>
        <location evidence="1">Cytoskeleton</location>
        <location evidence="1">Microtubule organizing center</location>
    </subcellularLocation>
</comment>
<comment type="caution">
    <text evidence="11">The sequence shown here is derived from an EMBL/GenBank/DDBJ whole genome shotgun (WGS) entry which is preliminary data.</text>
</comment>
<dbReference type="GO" id="GO:0005819">
    <property type="term" value="C:spindle"/>
    <property type="evidence" value="ECO:0007669"/>
    <property type="project" value="TreeGrafter"/>
</dbReference>
<evidence type="ECO:0000313" key="12">
    <source>
        <dbReference type="Proteomes" id="UP001206925"/>
    </source>
</evidence>
<dbReference type="GO" id="GO:0000931">
    <property type="term" value="C:gamma-tubulin ring complex"/>
    <property type="evidence" value="ECO:0007669"/>
    <property type="project" value="InterPro"/>
</dbReference>
<comment type="similarity">
    <text evidence="2">Belongs to the MOZART1 family.</text>
</comment>
<keyword evidence="12" id="KW-1185">Reference proteome</keyword>
<dbReference type="InterPro" id="IPR006564">
    <property type="entry name" value="Znf_PMZ"/>
</dbReference>
<dbReference type="GO" id="GO:0008270">
    <property type="term" value="F:zinc ion binding"/>
    <property type="evidence" value="ECO:0007669"/>
    <property type="project" value="UniProtKB-KW"/>
</dbReference>
<dbReference type="EMBL" id="JAMZMK010012001">
    <property type="protein sequence ID" value="KAI7725235.1"/>
    <property type="molecule type" value="Genomic_DNA"/>
</dbReference>
<evidence type="ECO:0000256" key="4">
    <source>
        <dbReference type="ARBA" id="ARBA00022723"/>
    </source>
</evidence>
<sequence>MSRLFDGDKRSRDSAFDSDDQRQDSTFDGDDNMFANNDDQIRYSPVPSDNTVFEVRSEKYSYVVNIDEQTCSCRLWQLSGIPCVHTVAALTFINKDPENFVSFWLKKDMFREAYKYPIKPLRGSAFWPKTDDIKPLPPKKRCMSGRPSVKRKRNADEKEKKNPKVGIGRKMSCQNCPGTGHNVRSCTNEKKDPSPKVKRPKGAVKSVMMFHGLMSQIKFEVQCQYDTLNSLDFVGFANSTFFYKFRVLMDQDAARTAKESLELVFQMSNILDTGLDRHTLSVLIALCDLGVNPEALAAVVKEFRRDQPLTSSTSTSN</sequence>
<gene>
    <name evidence="11" type="ORF">M8C21_005641</name>
</gene>
<dbReference type="AlphaFoldDB" id="A0AAD5BL04"/>
<keyword evidence="4" id="KW-0479">Metal-binding</keyword>
<dbReference type="GO" id="GO:0051415">
    <property type="term" value="P:microtubule nucleation by interphase microtubule organizing center"/>
    <property type="evidence" value="ECO:0007669"/>
    <property type="project" value="TreeGrafter"/>
</dbReference>
<dbReference type="SMART" id="SM00575">
    <property type="entry name" value="ZnF_PMZ"/>
    <property type="match status" value="1"/>
</dbReference>
<dbReference type="PANTHER" id="PTHR28520">
    <property type="entry name" value="MITOTIC-SPINDLE ORGANIZING PROTEIN 1"/>
    <property type="match status" value="1"/>
</dbReference>
<organism evidence="11 12">
    <name type="scientific">Ambrosia artemisiifolia</name>
    <name type="common">Common ragweed</name>
    <dbReference type="NCBI Taxonomy" id="4212"/>
    <lineage>
        <taxon>Eukaryota</taxon>
        <taxon>Viridiplantae</taxon>
        <taxon>Streptophyta</taxon>
        <taxon>Embryophyta</taxon>
        <taxon>Tracheophyta</taxon>
        <taxon>Spermatophyta</taxon>
        <taxon>Magnoliopsida</taxon>
        <taxon>eudicotyledons</taxon>
        <taxon>Gunneridae</taxon>
        <taxon>Pentapetalae</taxon>
        <taxon>asterids</taxon>
        <taxon>campanulids</taxon>
        <taxon>Asterales</taxon>
        <taxon>Asteraceae</taxon>
        <taxon>Asteroideae</taxon>
        <taxon>Heliantheae alliance</taxon>
        <taxon>Heliantheae</taxon>
        <taxon>Ambrosia</taxon>
    </lineage>
</organism>
<keyword evidence="3" id="KW-0963">Cytoplasm</keyword>
<dbReference type="GO" id="GO:0033566">
    <property type="term" value="P:gamma-tubulin complex localization"/>
    <property type="evidence" value="ECO:0007669"/>
    <property type="project" value="InterPro"/>
</dbReference>
<protein>
    <recommendedName>
        <fullName evidence="10">SWIM-type domain-containing protein</fullName>
    </recommendedName>
</protein>
<evidence type="ECO:0000256" key="9">
    <source>
        <dbReference type="SAM" id="MobiDB-lite"/>
    </source>
</evidence>
<feature type="region of interest" description="Disordered" evidence="9">
    <location>
        <begin position="1"/>
        <end position="43"/>
    </location>
</feature>
<proteinExistence type="inferred from homology"/>
<evidence type="ECO:0000256" key="2">
    <source>
        <dbReference type="ARBA" id="ARBA00011015"/>
    </source>
</evidence>
<evidence type="ECO:0000256" key="8">
    <source>
        <dbReference type="PROSITE-ProRule" id="PRU00325"/>
    </source>
</evidence>
<dbReference type="InterPro" id="IPR007527">
    <property type="entry name" value="Znf_SWIM"/>
</dbReference>
<dbReference type="Pfam" id="PF04434">
    <property type="entry name" value="SWIM"/>
    <property type="match status" value="1"/>
</dbReference>
<keyword evidence="6" id="KW-0862">Zinc</keyword>
<feature type="compositionally biased region" description="Basic residues" evidence="9">
    <location>
        <begin position="137"/>
        <end position="153"/>
    </location>
</feature>
<evidence type="ECO:0000259" key="10">
    <source>
        <dbReference type="PROSITE" id="PS50966"/>
    </source>
</evidence>
<evidence type="ECO:0000256" key="3">
    <source>
        <dbReference type="ARBA" id="ARBA00022490"/>
    </source>
</evidence>
<dbReference type="GO" id="GO:0090307">
    <property type="term" value="P:mitotic spindle assembly"/>
    <property type="evidence" value="ECO:0007669"/>
    <property type="project" value="TreeGrafter"/>
</dbReference>
<dbReference type="PROSITE" id="PS50966">
    <property type="entry name" value="ZF_SWIM"/>
    <property type="match status" value="1"/>
</dbReference>
<feature type="compositionally biased region" description="Basic and acidic residues" evidence="9">
    <location>
        <begin position="1"/>
        <end position="25"/>
    </location>
</feature>
<dbReference type="GO" id="GO:0031021">
    <property type="term" value="C:interphase microtubule organizing center"/>
    <property type="evidence" value="ECO:0007669"/>
    <property type="project" value="TreeGrafter"/>
</dbReference>
<accession>A0AAD5BL04</accession>